<sequence>MMHPHSIPRGIRMRRKSFTSMTCSIARAVDAIGDAWAFLILRDLMRGPCRFEDLRQSLDIPTDTLTARLKKLEQGGLIERRPYGNHARRFEYLITKKGTSLRTVMIALAHWGDRWINTDRAGPPVEIYNAATGHPVALRMVDSVTGEDTPPSQILSRPGPGADDALRRALDAALGTAEIPPSPHVKKGLKNG</sequence>
<gene>
    <name evidence="5" type="ORF">BXY39_2088</name>
</gene>
<protein>
    <submittedName>
        <fullName evidence="5">HxlR family transcriptional regulator</fullName>
    </submittedName>
</protein>
<evidence type="ECO:0000313" key="5">
    <source>
        <dbReference type="EMBL" id="RMB07993.1"/>
    </source>
</evidence>
<dbReference type="SUPFAM" id="SSF46785">
    <property type="entry name" value="Winged helix' DNA-binding domain"/>
    <property type="match status" value="1"/>
</dbReference>
<evidence type="ECO:0000256" key="1">
    <source>
        <dbReference type="ARBA" id="ARBA00023015"/>
    </source>
</evidence>
<dbReference type="AlphaFoldDB" id="A0A3M0CWB3"/>
<dbReference type="OrthoDB" id="9782219at2"/>
<dbReference type="InterPro" id="IPR002577">
    <property type="entry name" value="HTH_HxlR"/>
</dbReference>
<dbReference type="GO" id="GO:0003677">
    <property type="term" value="F:DNA binding"/>
    <property type="evidence" value="ECO:0007669"/>
    <property type="project" value="UniProtKB-KW"/>
</dbReference>
<evidence type="ECO:0000313" key="6">
    <source>
        <dbReference type="Proteomes" id="UP000271227"/>
    </source>
</evidence>
<reference evidence="5 6" key="1">
    <citation type="submission" date="2018-10" db="EMBL/GenBank/DDBJ databases">
        <title>Genomic Encyclopedia of Archaeal and Bacterial Type Strains, Phase II (KMG-II): from individual species to whole genera.</title>
        <authorList>
            <person name="Goeker M."/>
        </authorList>
    </citation>
    <scope>NUCLEOTIDE SEQUENCE [LARGE SCALE GENOMIC DNA]</scope>
    <source>
        <strain evidence="5 6">DSM 25217</strain>
    </source>
</reference>
<dbReference type="Proteomes" id="UP000271227">
    <property type="component" value="Unassembled WGS sequence"/>
</dbReference>
<keyword evidence="2" id="KW-0238">DNA-binding</keyword>
<dbReference type="InterPro" id="IPR011991">
    <property type="entry name" value="ArsR-like_HTH"/>
</dbReference>
<proteinExistence type="predicted"/>
<dbReference type="Gene3D" id="1.10.10.10">
    <property type="entry name" value="Winged helix-like DNA-binding domain superfamily/Winged helix DNA-binding domain"/>
    <property type="match status" value="1"/>
</dbReference>
<keyword evidence="1" id="KW-0805">Transcription regulation</keyword>
<evidence type="ECO:0000256" key="2">
    <source>
        <dbReference type="ARBA" id="ARBA00023125"/>
    </source>
</evidence>
<accession>A0A3M0CWB3</accession>
<dbReference type="PANTHER" id="PTHR33204">
    <property type="entry name" value="TRANSCRIPTIONAL REGULATOR, MARR FAMILY"/>
    <property type="match status" value="1"/>
</dbReference>
<dbReference type="GO" id="GO:0006355">
    <property type="term" value="P:regulation of DNA-templated transcription"/>
    <property type="evidence" value="ECO:0007669"/>
    <property type="project" value="UniProtKB-ARBA"/>
</dbReference>
<dbReference type="InterPro" id="IPR036388">
    <property type="entry name" value="WH-like_DNA-bd_sf"/>
</dbReference>
<organism evidence="5 6">
    <name type="scientific">Eilatimonas milleporae</name>
    <dbReference type="NCBI Taxonomy" id="911205"/>
    <lineage>
        <taxon>Bacteria</taxon>
        <taxon>Pseudomonadati</taxon>
        <taxon>Pseudomonadota</taxon>
        <taxon>Alphaproteobacteria</taxon>
        <taxon>Kordiimonadales</taxon>
        <taxon>Kordiimonadaceae</taxon>
        <taxon>Eilatimonas</taxon>
    </lineage>
</organism>
<name>A0A3M0CWB3_9PROT</name>
<comment type="caution">
    <text evidence="5">The sequence shown here is derived from an EMBL/GenBank/DDBJ whole genome shotgun (WGS) entry which is preliminary data.</text>
</comment>
<keyword evidence="6" id="KW-1185">Reference proteome</keyword>
<dbReference type="InterPro" id="IPR036390">
    <property type="entry name" value="WH_DNA-bd_sf"/>
</dbReference>
<dbReference type="Pfam" id="PF01638">
    <property type="entry name" value="HxlR"/>
    <property type="match status" value="1"/>
</dbReference>
<keyword evidence="3" id="KW-0804">Transcription</keyword>
<dbReference type="EMBL" id="REFR01000011">
    <property type="protein sequence ID" value="RMB07993.1"/>
    <property type="molecule type" value="Genomic_DNA"/>
</dbReference>
<dbReference type="PROSITE" id="PS51118">
    <property type="entry name" value="HTH_HXLR"/>
    <property type="match status" value="1"/>
</dbReference>
<dbReference type="PANTHER" id="PTHR33204:SF18">
    <property type="entry name" value="TRANSCRIPTIONAL REGULATORY PROTEIN"/>
    <property type="match status" value="1"/>
</dbReference>
<feature type="domain" description="HTH hxlR-type" evidence="4">
    <location>
        <begin position="23"/>
        <end position="120"/>
    </location>
</feature>
<evidence type="ECO:0000259" key="4">
    <source>
        <dbReference type="PROSITE" id="PS51118"/>
    </source>
</evidence>
<dbReference type="InParanoid" id="A0A3M0CWB3"/>
<evidence type="ECO:0000256" key="3">
    <source>
        <dbReference type="ARBA" id="ARBA00023163"/>
    </source>
</evidence>
<dbReference type="CDD" id="cd00090">
    <property type="entry name" value="HTH_ARSR"/>
    <property type="match status" value="1"/>
</dbReference>